<evidence type="ECO:0000256" key="5">
    <source>
        <dbReference type="ARBA" id="ARBA00023172"/>
    </source>
</evidence>
<feature type="domain" description="DNA replication/recombination mediator RecO N-terminal" evidence="9">
    <location>
        <begin position="12"/>
        <end position="90"/>
    </location>
</feature>
<dbReference type="SUPFAM" id="SSF50249">
    <property type="entry name" value="Nucleic acid-binding proteins"/>
    <property type="match status" value="1"/>
</dbReference>
<gene>
    <name evidence="8 10" type="primary">recO</name>
    <name evidence="10" type="ORF">SAMEA4412665_01054</name>
</gene>
<dbReference type="GO" id="GO:0043590">
    <property type="term" value="C:bacterial nucleoid"/>
    <property type="evidence" value="ECO:0007669"/>
    <property type="project" value="TreeGrafter"/>
</dbReference>
<evidence type="ECO:0000256" key="1">
    <source>
        <dbReference type="ARBA" id="ARBA00003065"/>
    </source>
</evidence>
<dbReference type="GO" id="GO:0006302">
    <property type="term" value="P:double-strand break repair"/>
    <property type="evidence" value="ECO:0007669"/>
    <property type="project" value="TreeGrafter"/>
</dbReference>
<dbReference type="InterPro" id="IPR003717">
    <property type="entry name" value="RecO"/>
</dbReference>
<evidence type="ECO:0000256" key="6">
    <source>
        <dbReference type="ARBA" id="ARBA00023204"/>
    </source>
</evidence>
<dbReference type="SUPFAM" id="SSF57863">
    <property type="entry name" value="ArfGap/RecO-like zinc finger"/>
    <property type="match status" value="1"/>
</dbReference>
<dbReference type="KEGG" id="cgrn:4412665_01054"/>
<sequence>MRWWCGHIMGCMPTYRDRAVVLRTYKLGEADRIISMLSRDHGKIRAVARGVRRTSSKFGGRLDPFNHVDLQLVVGRSLDVVSQVETITAYSRPLRLDYQLFTAAEVMVETADRLVPVEKEPDPVQYRLLAGGLRTLGHGTPDGRRPAETIMDSYLLRALSAAGYAPDLQDCVVCGRPGPHAGFSPSLGGVVCADCQPPATPHPRPETLAYLQALLVGDWPAVRDVPMVVIREAAGLVSAYVTWHLERGLRSLPLLEES</sequence>
<dbReference type="PANTHER" id="PTHR33991">
    <property type="entry name" value="DNA REPAIR PROTEIN RECO"/>
    <property type="match status" value="1"/>
</dbReference>
<evidence type="ECO:0000259" key="9">
    <source>
        <dbReference type="Pfam" id="PF11967"/>
    </source>
</evidence>
<dbReference type="Pfam" id="PF02565">
    <property type="entry name" value="RecO_C"/>
    <property type="match status" value="1"/>
</dbReference>
<dbReference type="InterPro" id="IPR012340">
    <property type="entry name" value="NA-bd_OB-fold"/>
</dbReference>
<keyword evidence="4 8" id="KW-0227">DNA damage</keyword>
<dbReference type="Proteomes" id="UP000215332">
    <property type="component" value="Chromosome 1"/>
</dbReference>
<dbReference type="AlphaFoldDB" id="A0A239WIJ3"/>
<evidence type="ECO:0000313" key="10">
    <source>
        <dbReference type="EMBL" id="SNV34039.1"/>
    </source>
</evidence>
<dbReference type="EMBL" id="LT906441">
    <property type="protein sequence ID" value="SNV34039.1"/>
    <property type="molecule type" value="Genomic_DNA"/>
</dbReference>
<dbReference type="HAMAP" id="MF_00201">
    <property type="entry name" value="RecO"/>
    <property type="match status" value="1"/>
</dbReference>
<protein>
    <recommendedName>
        <fullName evidence="3 8">DNA repair protein RecO</fullName>
    </recommendedName>
    <alternativeName>
        <fullName evidence="7 8">Recombination protein O</fullName>
    </alternativeName>
</protein>
<dbReference type="PANTHER" id="PTHR33991:SF1">
    <property type="entry name" value="DNA REPAIR PROTEIN RECO"/>
    <property type="match status" value="1"/>
</dbReference>
<accession>A0A239WIJ3</accession>
<reference evidence="10 11" key="1">
    <citation type="submission" date="2017-06" db="EMBL/GenBank/DDBJ databases">
        <authorList>
            <consortium name="Pathogen Informatics"/>
        </authorList>
    </citation>
    <scope>NUCLEOTIDE SEQUENCE [LARGE SCALE GENOMIC DNA]</scope>
    <source>
        <strain evidence="10 11">NCTC11865</strain>
    </source>
</reference>
<evidence type="ECO:0000256" key="4">
    <source>
        <dbReference type="ARBA" id="ARBA00022763"/>
    </source>
</evidence>
<dbReference type="GO" id="GO:0006310">
    <property type="term" value="P:DNA recombination"/>
    <property type="evidence" value="ECO:0007669"/>
    <property type="project" value="UniProtKB-UniRule"/>
</dbReference>
<evidence type="ECO:0000256" key="2">
    <source>
        <dbReference type="ARBA" id="ARBA00007452"/>
    </source>
</evidence>
<dbReference type="Gene3D" id="1.20.1440.120">
    <property type="entry name" value="Recombination protein O, C-terminal domain"/>
    <property type="match status" value="1"/>
</dbReference>
<dbReference type="InterPro" id="IPR037278">
    <property type="entry name" value="ARFGAP/RecO"/>
</dbReference>
<name>A0A239WIJ3_9ACTN</name>
<dbReference type="Gene3D" id="6.20.220.20">
    <property type="entry name" value="Recombination protein O, zinc-binding domain"/>
    <property type="match status" value="1"/>
</dbReference>
<evidence type="ECO:0000256" key="8">
    <source>
        <dbReference type="HAMAP-Rule" id="MF_00201"/>
    </source>
</evidence>
<dbReference type="InterPro" id="IPR022572">
    <property type="entry name" value="DNA_rep/recomb_RecO_N"/>
</dbReference>
<organism evidence="10 11">
    <name type="scientific">Cutibacterium granulosum</name>
    <dbReference type="NCBI Taxonomy" id="33011"/>
    <lineage>
        <taxon>Bacteria</taxon>
        <taxon>Bacillati</taxon>
        <taxon>Actinomycetota</taxon>
        <taxon>Actinomycetes</taxon>
        <taxon>Propionibacteriales</taxon>
        <taxon>Propionibacteriaceae</taxon>
        <taxon>Cutibacterium</taxon>
    </lineage>
</organism>
<dbReference type="InterPro" id="IPR042242">
    <property type="entry name" value="RecO_C"/>
</dbReference>
<evidence type="ECO:0000256" key="3">
    <source>
        <dbReference type="ARBA" id="ARBA00021310"/>
    </source>
</evidence>
<dbReference type="NCBIfam" id="TIGR00613">
    <property type="entry name" value="reco"/>
    <property type="match status" value="1"/>
</dbReference>
<comment type="function">
    <text evidence="1 8">Involved in DNA repair and RecF pathway recombination.</text>
</comment>
<dbReference type="Pfam" id="PF11967">
    <property type="entry name" value="RecO_N"/>
    <property type="match status" value="1"/>
</dbReference>
<dbReference type="Gene3D" id="2.40.50.140">
    <property type="entry name" value="Nucleic acid-binding proteins"/>
    <property type="match status" value="1"/>
</dbReference>
<comment type="similarity">
    <text evidence="2 8">Belongs to the RecO family.</text>
</comment>
<evidence type="ECO:0000313" key="11">
    <source>
        <dbReference type="Proteomes" id="UP000215332"/>
    </source>
</evidence>
<dbReference type="eggNOG" id="COG1381">
    <property type="taxonomic scope" value="Bacteria"/>
</dbReference>
<keyword evidence="5 8" id="KW-0233">DNA recombination</keyword>
<keyword evidence="6 8" id="KW-0234">DNA repair</keyword>
<proteinExistence type="inferred from homology"/>
<evidence type="ECO:0000256" key="7">
    <source>
        <dbReference type="ARBA" id="ARBA00033409"/>
    </source>
</evidence>